<feature type="compositionally biased region" description="Basic and acidic residues" evidence="3">
    <location>
        <begin position="552"/>
        <end position="564"/>
    </location>
</feature>
<feature type="region of interest" description="Disordered" evidence="3">
    <location>
        <begin position="921"/>
        <end position="964"/>
    </location>
</feature>
<reference evidence="6" key="1">
    <citation type="submission" date="2022-07" db="EMBL/GenBank/DDBJ databases">
        <title>Evaluation of T. orientalis genome assembly methods using nanopore sequencing and analysis of variation between genomes.</title>
        <authorList>
            <person name="Yam J."/>
            <person name="Micallef M.L."/>
            <person name="Liu M."/>
            <person name="Djordjevic S.P."/>
            <person name="Bogema D.R."/>
            <person name="Jenkins C."/>
        </authorList>
    </citation>
    <scope>NUCLEOTIDE SEQUENCE</scope>
    <source>
        <strain evidence="6">Goon Nure</strain>
    </source>
</reference>
<keyword evidence="2 6" id="KW-0647">Proteasome</keyword>
<feature type="compositionally biased region" description="Low complexity" evidence="3">
    <location>
        <begin position="991"/>
        <end position="1010"/>
    </location>
</feature>
<evidence type="ECO:0000259" key="4">
    <source>
        <dbReference type="Pfam" id="PF17781"/>
    </source>
</evidence>
<dbReference type="PANTHER" id="PTHR10943">
    <property type="entry name" value="26S PROTEASOME NON-ATPASE REGULATORY SUBUNIT"/>
    <property type="match status" value="1"/>
</dbReference>
<feature type="region of interest" description="Disordered" evidence="3">
    <location>
        <begin position="546"/>
        <end position="580"/>
    </location>
</feature>
<feature type="compositionally biased region" description="Polar residues" evidence="3">
    <location>
        <begin position="921"/>
        <end position="944"/>
    </location>
</feature>
<accession>A0A976MA67</accession>
<dbReference type="Pfam" id="PF18051">
    <property type="entry name" value="RPN1_C"/>
    <property type="match status" value="1"/>
</dbReference>
<dbReference type="GO" id="GO:0008540">
    <property type="term" value="C:proteasome regulatory particle, base subcomplex"/>
    <property type="evidence" value="ECO:0007669"/>
    <property type="project" value="TreeGrafter"/>
</dbReference>
<organism evidence="6 7">
    <name type="scientific">Theileria orientalis</name>
    <dbReference type="NCBI Taxonomy" id="68886"/>
    <lineage>
        <taxon>Eukaryota</taxon>
        <taxon>Sar</taxon>
        <taxon>Alveolata</taxon>
        <taxon>Apicomplexa</taxon>
        <taxon>Aconoidasida</taxon>
        <taxon>Piroplasmida</taxon>
        <taxon>Theileriidae</taxon>
        <taxon>Theileria</taxon>
    </lineage>
</organism>
<feature type="domain" description="RPN1 N-terminal" evidence="4">
    <location>
        <begin position="38"/>
        <end position="393"/>
    </location>
</feature>
<name>A0A976MA67_THEOR</name>
<dbReference type="InterPro" id="IPR016024">
    <property type="entry name" value="ARM-type_fold"/>
</dbReference>
<dbReference type="GO" id="GO:0005634">
    <property type="term" value="C:nucleus"/>
    <property type="evidence" value="ECO:0007669"/>
    <property type="project" value="TreeGrafter"/>
</dbReference>
<dbReference type="EMBL" id="CP056069">
    <property type="protein sequence ID" value="UKK00514.2"/>
    <property type="molecule type" value="Genomic_DNA"/>
</dbReference>
<dbReference type="Gene3D" id="1.25.10.10">
    <property type="entry name" value="Leucine-rich Repeat Variant"/>
    <property type="match status" value="2"/>
</dbReference>
<dbReference type="Pfam" id="PF17781">
    <property type="entry name" value="RPN1_RPN2_N"/>
    <property type="match status" value="1"/>
</dbReference>
<dbReference type="InterPro" id="IPR011989">
    <property type="entry name" value="ARM-like"/>
</dbReference>
<feature type="domain" description="26S proteasome non-ATPase regulatory subunit RPN1 C-terminal" evidence="5">
    <location>
        <begin position="1249"/>
        <end position="1297"/>
    </location>
</feature>
<dbReference type="GO" id="GO:0043161">
    <property type="term" value="P:proteasome-mediated ubiquitin-dependent protein catabolic process"/>
    <property type="evidence" value="ECO:0007669"/>
    <property type="project" value="TreeGrafter"/>
</dbReference>
<evidence type="ECO:0000313" key="6">
    <source>
        <dbReference type="EMBL" id="UKK00514.2"/>
    </source>
</evidence>
<feature type="compositionally biased region" description="Low complexity" evidence="3">
    <location>
        <begin position="945"/>
        <end position="964"/>
    </location>
</feature>
<proteinExistence type="predicted"/>
<dbReference type="SUPFAM" id="SSF48371">
    <property type="entry name" value="ARM repeat"/>
    <property type="match status" value="1"/>
</dbReference>
<evidence type="ECO:0000259" key="5">
    <source>
        <dbReference type="Pfam" id="PF18051"/>
    </source>
</evidence>
<evidence type="ECO:0000256" key="3">
    <source>
        <dbReference type="SAM" id="MobiDB-lite"/>
    </source>
</evidence>
<dbReference type="GO" id="GO:0034515">
    <property type="term" value="C:proteasome storage granule"/>
    <property type="evidence" value="ECO:0007669"/>
    <property type="project" value="TreeGrafter"/>
</dbReference>
<dbReference type="Proteomes" id="UP000244811">
    <property type="component" value="Chromosome 1"/>
</dbReference>
<dbReference type="InterPro" id="IPR041433">
    <property type="entry name" value="RPN1_C"/>
</dbReference>
<keyword evidence="1" id="KW-0677">Repeat</keyword>
<evidence type="ECO:0000256" key="2">
    <source>
        <dbReference type="ARBA" id="ARBA00022942"/>
    </source>
</evidence>
<gene>
    <name evidence="6" type="ORF">MACK_000587</name>
</gene>
<sequence length="1301" mass="140239">MASKSKEKLSEADESYKEELDSLVAELLNLDLTSSQSETILLKLVDHATNDFGNISTIPKALQFLISHKVALDEYYKRYTMTNGEDNYSLVLLLELVSFLEAINMSEPAPKGEKKEETEKVETPSFKLLLYKLEANLVASRLLTLINVGVQINSHGRETVEFKDNRYSYKMSDKTKELLLKRKVNDWGNEYLTSLSSQIVAYFSMASTRQSYVNYLLGKKYQLNKYGHQKELYKDGHFEKEGKLRSSRPSVVLENNVNLVIEETLKLIEEMTTYWVANGFEFDAIDLLLEVDRIESIRDKVSDDYDLVTRVTNYLSSISFYGATYNESARILHVTYDLLFRNKRYVEAVRIALKLNDYVRVMEVLNCCEDKNVLKQVSLFLNTSNLYINTLATTEVAAAAINSNMARSGGVPGHGMSTSLSYGSGSGLRMAVDGSNSGRMNLDSETVGENDSELDETLVYLNRGENRSSLFMSMCKELDILEPKHPSEVFKGYPSKSNLSLNQTLSGVSIDSARDNLSYTFVSAFINCGSSMEKLINPYYKPSSVYPEGSGEGERGDGSARSSKEGLNNLTGDSSSSATSTNNAAAELFKTKDGEWVFKHQGYGLMCASASLGLVHLWNLDEGLSAIDRYQYSSDQYVRSGSYAAFGLVSCGVMSEMDPIHGLLTDKLDSTNYLERLGAILGLGFAYGATNRMDLLELLIPLVIDLSSVECSLFSSLALSIMFVGTGNQESSEAILQVLMEYLTSYESYNPTPISAAGTSSVTGVASKSDRGSSGAEKKGVNYKHVRMYLLSLGLLQLCRGELCEPLLEALKVLGSFEKVAVTVVESFAYATSGDVLKIQSLLKNLISSKTTPEEAPAATDKDSMDMDLDVAPFDKQNTNLHPGMGDAVTGQVTQGIQTSLSGESALTSAALLGGLGFNTSTQPLGSGPQTSASQTVSGNAQGIGSSDATAGTSGSGTNTTSTASAVGSVGSSVAGGVVNNTVGGASNAANTSSSNAANTSSSNAANTSAPVSHPTASIGSSGLGANVAQNDVKDDDQERNLEELYGVSVLCIALLSLGENIGSGMLVRLLEHPLQCGTIQERRAVPLAVALVNMSNPAPQIVSLLSKLTHDSDREVSLNAILALGLVGAGTNNSRVSQLFQTIAKHSYRDSNLMYVLRVSVGLLFMGKGTLTLSPLHSEGFLLNKVALAGLMVVLFSALDLRSLVCEEFPFLLLFLGMAIRPRWLVTLNTNLEVVNVPVRVGASVDTIGTAGKQRRISGFQTHKSPVLIGVGERAELATEDMESLSPYLEGIVLVSNVSS</sequence>
<dbReference type="InterPro" id="IPR040892">
    <property type="entry name" value="RPN1_N"/>
</dbReference>
<feature type="region of interest" description="Disordered" evidence="3">
    <location>
        <begin position="991"/>
        <end position="1029"/>
    </location>
</feature>
<protein>
    <submittedName>
        <fullName evidence="6">26S proteasome regulatory subunit</fullName>
    </submittedName>
</protein>
<evidence type="ECO:0000256" key="1">
    <source>
        <dbReference type="ARBA" id="ARBA00022737"/>
    </source>
</evidence>
<dbReference type="PANTHER" id="PTHR10943:SF1">
    <property type="entry name" value="26S PROTEASOME NON-ATPASE REGULATORY SUBUNIT 2"/>
    <property type="match status" value="1"/>
</dbReference>
<evidence type="ECO:0000313" key="7">
    <source>
        <dbReference type="Proteomes" id="UP000244811"/>
    </source>
</evidence>